<gene>
    <name evidence="1" type="ORF">C464_05365</name>
</gene>
<reference evidence="1 2" key="1">
    <citation type="journal article" date="2014" name="PLoS Genet.">
        <title>Phylogenetically driven sequencing of extremely halophilic archaea reveals strategies for static and dynamic osmo-response.</title>
        <authorList>
            <person name="Becker E.A."/>
            <person name="Seitzer P.M."/>
            <person name="Tritt A."/>
            <person name="Larsen D."/>
            <person name="Krusor M."/>
            <person name="Yao A.I."/>
            <person name="Wu D."/>
            <person name="Madern D."/>
            <person name="Eisen J.A."/>
            <person name="Darling A.E."/>
            <person name="Facciotti M.T."/>
        </authorList>
    </citation>
    <scope>NUCLEOTIDE SEQUENCE [LARGE SCALE GENOMIC DNA]</scope>
    <source>
        <strain evidence="1 2">DSM 10284</strain>
    </source>
</reference>
<protein>
    <submittedName>
        <fullName evidence="1">Uncharacterized protein</fullName>
    </submittedName>
</protein>
<evidence type="ECO:0000313" key="2">
    <source>
        <dbReference type="Proteomes" id="UP000011509"/>
    </source>
</evidence>
<dbReference type="OrthoDB" id="375023at2157"/>
<evidence type="ECO:0000313" key="1">
    <source>
        <dbReference type="EMBL" id="ELZ48815.1"/>
    </source>
</evidence>
<accession>M0EM45</accession>
<dbReference type="Proteomes" id="UP000011509">
    <property type="component" value="Unassembled WGS sequence"/>
</dbReference>
<organism evidence="1 2">
    <name type="scientific">Halorubrum coriense DSM 10284</name>
    <dbReference type="NCBI Taxonomy" id="1227466"/>
    <lineage>
        <taxon>Archaea</taxon>
        <taxon>Methanobacteriati</taxon>
        <taxon>Methanobacteriota</taxon>
        <taxon>Stenosarchaea group</taxon>
        <taxon>Halobacteria</taxon>
        <taxon>Halobacteriales</taxon>
        <taxon>Haloferacaceae</taxon>
        <taxon>Halorubrum</taxon>
    </lineage>
</organism>
<name>M0EM45_9EURY</name>
<dbReference type="AlphaFoldDB" id="M0EM45"/>
<dbReference type="EMBL" id="AOJL01000026">
    <property type="protein sequence ID" value="ELZ48815.1"/>
    <property type="molecule type" value="Genomic_DNA"/>
</dbReference>
<comment type="caution">
    <text evidence="1">The sequence shown here is derived from an EMBL/GenBank/DDBJ whole genome shotgun (WGS) entry which is preliminary data.</text>
</comment>
<keyword evidence="2" id="KW-1185">Reference proteome</keyword>
<dbReference type="RefSeq" id="WP_006112567.1">
    <property type="nucleotide sequence ID" value="NZ_AOJL01000026.1"/>
</dbReference>
<sequence length="110" mass="12670">MDETENQDGVVEGVIESHPESTDRVIPEFCSVRDALSWFAAQRGFFEEFGMDTRVDLDREGRVSLLVGRERNKVWLDDFADVFGLTVTEANDDEFIWRFVDDDPKSNDDC</sequence>
<proteinExistence type="predicted"/>
<dbReference type="PATRIC" id="fig|1227466.3.peg.1084"/>